<reference evidence="1 2" key="1">
    <citation type="journal article" date="2019" name="G3 (Bethesda)">
        <title>Sequencing of a Wild Apple (Malus baccata) Genome Unravels the Differences Between Cultivated and Wild Apple Species Regarding Disease Resistance and Cold Tolerance.</title>
        <authorList>
            <person name="Chen X."/>
        </authorList>
    </citation>
    <scope>NUCLEOTIDE SEQUENCE [LARGE SCALE GENOMIC DNA]</scope>
    <source>
        <strain evidence="2">cv. Shandingzi</strain>
        <tissue evidence="1">Leaves</tissue>
    </source>
</reference>
<protein>
    <submittedName>
        <fullName evidence="1">Uncharacterized protein</fullName>
    </submittedName>
</protein>
<dbReference type="PANTHER" id="PTHR11697:SF230">
    <property type="entry name" value="ZINC FINGER, MYM DOMAIN CONTAINING 1"/>
    <property type="match status" value="1"/>
</dbReference>
<organism evidence="1 2">
    <name type="scientific">Malus baccata</name>
    <name type="common">Siberian crab apple</name>
    <name type="synonym">Pyrus baccata</name>
    <dbReference type="NCBI Taxonomy" id="106549"/>
    <lineage>
        <taxon>Eukaryota</taxon>
        <taxon>Viridiplantae</taxon>
        <taxon>Streptophyta</taxon>
        <taxon>Embryophyta</taxon>
        <taxon>Tracheophyta</taxon>
        <taxon>Spermatophyta</taxon>
        <taxon>Magnoliopsida</taxon>
        <taxon>eudicotyledons</taxon>
        <taxon>Gunneridae</taxon>
        <taxon>Pentapetalae</taxon>
        <taxon>rosids</taxon>
        <taxon>fabids</taxon>
        <taxon>Rosales</taxon>
        <taxon>Rosaceae</taxon>
        <taxon>Amygdaloideae</taxon>
        <taxon>Maleae</taxon>
        <taxon>Malus</taxon>
    </lineage>
</organism>
<keyword evidence="2" id="KW-1185">Reference proteome</keyword>
<evidence type="ECO:0000313" key="1">
    <source>
        <dbReference type="EMBL" id="TQE12157.1"/>
    </source>
</evidence>
<dbReference type="Proteomes" id="UP000315295">
    <property type="component" value="Unassembled WGS sequence"/>
</dbReference>
<evidence type="ECO:0000313" key="2">
    <source>
        <dbReference type="Proteomes" id="UP000315295"/>
    </source>
</evidence>
<dbReference type="InterPro" id="IPR055298">
    <property type="entry name" value="AtLOH3-like"/>
</dbReference>
<proteinExistence type="predicted"/>
<dbReference type="EMBL" id="VIEB01000022">
    <property type="protein sequence ID" value="TQE12157.1"/>
    <property type="molecule type" value="Genomic_DNA"/>
</dbReference>
<name>A0A540NMA4_MALBA</name>
<dbReference type="PANTHER" id="PTHR11697">
    <property type="entry name" value="GENERAL TRANSCRIPTION FACTOR 2-RELATED ZINC FINGER PROTEIN"/>
    <property type="match status" value="1"/>
</dbReference>
<sequence length="93" mass="10465">MLLLLSEHHVNVEKLVRERQQAKVMEAIQNYKLPSGQGLNQETSLKRASDTRWGSHYGTLVSLINMFSSVIEVLEMLVDDGVSLDLRGEANIL</sequence>
<gene>
    <name evidence="1" type="ORF">C1H46_002227</name>
</gene>
<comment type="caution">
    <text evidence="1">The sequence shown here is derived from an EMBL/GenBank/DDBJ whole genome shotgun (WGS) entry which is preliminary data.</text>
</comment>
<dbReference type="STRING" id="106549.A0A540NMA4"/>
<dbReference type="AlphaFoldDB" id="A0A540NMA4"/>
<accession>A0A540NMA4</accession>